<dbReference type="KEGG" id="aqt:FN924_00245"/>
<keyword evidence="3" id="KW-1185">Reference proteome</keyword>
<dbReference type="OrthoDB" id="1680946at2"/>
<gene>
    <name evidence="2" type="ORF">FN924_00245</name>
</gene>
<proteinExistence type="predicted"/>
<name>A0A516KBR0_9BACI</name>
<dbReference type="Proteomes" id="UP000315215">
    <property type="component" value="Chromosome"/>
</dbReference>
<organism evidence="2 3">
    <name type="scientific">Radiobacillus deserti</name>
    <dbReference type="NCBI Taxonomy" id="2594883"/>
    <lineage>
        <taxon>Bacteria</taxon>
        <taxon>Bacillati</taxon>
        <taxon>Bacillota</taxon>
        <taxon>Bacilli</taxon>
        <taxon>Bacillales</taxon>
        <taxon>Bacillaceae</taxon>
        <taxon>Radiobacillus</taxon>
    </lineage>
</organism>
<protein>
    <submittedName>
        <fullName evidence="2">DUF327 family protein</fullName>
    </submittedName>
</protein>
<evidence type="ECO:0000313" key="2">
    <source>
        <dbReference type="EMBL" id="QDP38806.1"/>
    </source>
</evidence>
<dbReference type="AlphaFoldDB" id="A0A516KBR0"/>
<dbReference type="InterPro" id="IPR005585">
    <property type="entry name" value="DUF327"/>
</dbReference>
<dbReference type="InterPro" id="IPR024042">
    <property type="entry name" value="TM1646-like_dom_sf"/>
</dbReference>
<dbReference type="Pfam" id="PF03885">
    <property type="entry name" value="DUF327"/>
    <property type="match status" value="1"/>
</dbReference>
<dbReference type="SUPFAM" id="SSF158397">
    <property type="entry name" value="TM1646-like"/>
    <property type="match status" value="1"/>
</dbReference>
<dbReference type="RefSeq" id="WP_143891559.1">
    <property type="nucleotide sequence ID" value="NZ_CP041666.1"/>
</dbReference>
<evidence type="ECO:0000256" key="1">
    <source>
        <dbReference type="SAM" id="MobiDB-lite"/>
    </source>
</evidence>
<dbReference type="EMBL" id="CP041666">
    <property type="protein sequence ID" value="QDP38806.1"/>
    <property type="molecule type" value="Genomic_DNA"/>
</dbReference>
<accession>A0A516KBR0</accession>
<evidence type="ECO:0000313" key="3">
    <source>
        <dbReference type="Proteomes" id="UP000315215"/>
    </source>
</evidence>
<feature type="region of interest" description="Disordered" evidence="1">
    <location>
        <begin position="1"/>
        <end position="26"/>
    </location>
</feature>
<reference evidence="2 3" key="1">
    <citation type="submission" date="2019-07" db="EMBL/GenBank/DDBJ databases">
        <authorList>
            <person name="Li J."/>
        </authorList>
    </citation>
    <scope>NUCLEOTIDE SEQUENCE [LARGE SCALE GENOMIC DNA]</scope>
    <source>
        <strain evidence="2 3">TKL69</strain>
    </source>
</reference>
<dbReference type="Gene3D" id="1.20.120.490">
    <property type="entry name" value="Hypothetical protein TM1646-like domain"/>
    <property type="match status" value="1"/>
</dbReference>
<sequence length="146" mass="16557">MKISQDLRSQLESTRKNVSQQNTGVKNFDSMVSAQSHKLKQQELTKLMSDLSAQGEKVAQHQSFKDLARYKRLVKKFVKEAVQFGMDLKHSHSWTAQGSNRKLTIVEQVDDKLLELTEAVMGQEKKQIDILGLIGEIKGLLINIYG</sequence>